<sequence length="75" mass="7670">MSAAQKATARCATAEHAAISAAWRVSQLVMRPIIPRPRRHARTVRPTGAGVPSGNYGQPATARAAEAGPPAQGAA</sequence>
<dbReference type="Proteomes" id="UP000642673">
    <property type="component" value="Unassembled WGS sequence"/>
</dbReference>
<keyword evidence="3" id="KW-1185">Reference proteome</keyword>
<evidence type="ECO:0000313" key="2">
    <source>
        <dbReference type="EMBL" id="GHB55309.1"/>
    </source>
</evidence>
<proteinExistence type="predicted"/>
<evidence type="ECO:0000256" key="1">
    <source>
        <dbReference type="SAM" id="MobiDB-lite"/>
    </source>
</evidence>
<gene>
    <name evidence="2" type="ORF">GCM10010347_26580</name>
</gene>
<feature type="region of interest" description="Disordered" evidence="1">
    <location>
        <begin position="36"/>
        <end position="75"/>
    </location>
</feature>
<organism evidence="2 3">
    <name type="scientific">Streptomyces cirratus</name>
    <dbReference type="NCBI Taxonomy" id="68187"/>
    <lineage>
        <taxon>Bacteria</taxon>
        <taxon>Bacillati</taxon>
        <taxon>Actinomycetota</taxon>
        <taxon>Actinomycetes</taxon>
        <taxon>Kitasatosporales</taxon>
        <taxon>Streptomycetaceae</taxon>
        <taxon>Streptomyces</taxon>
    </lineage>
</organism>
<accession>A0ABQ3ERL8</accession>
<name>A0ABQ3ERL8_9ACTN</name>
<feature type="compositionally biased region" description="Low complexity" evidence="1">
    <location>
        <begin position="57"/>
        <end position="75"/>
    </location>
</feature>
<comment type="caution">
    <text evidence="2">The sequence shown here is derived from an EMBL/GenBank/DDBJ whole genome shotgun (WGS) entry which is preliminary data.</text>
</comment>
<reference evidence="3" key="1">
    <citation type="journal article" date="2019" name="Int. J. Syst. Evol. Microbiol.">
        <title>The Global Catalogue of Microorganisms (GCM) 10K type strain sequencing project: providing services to taxonomists for standard genome sequencing and annotation.</title>
        <authorList>
            <consortium name="The Broad Institute Genomics Platform"/>
            <consortium name="The Broad Institute Genome Sequencing Center for Infectious Disease"/>
            <person name="Wu L."/>
            <person name="Ma J."/>
        </authorList>
    </citation>
    <scope>NUCLEOTIDE SEQUENCE [LARGE SCALE GENOMIC DNA]</scope>
    <source>
        <strain evidence="3">JCM 4738</strain>
    </source>
</reference>
<protein>
    <submittedName>
        <fullName evidence="2">Uncharacterized protein</fullName>
    </submittedName>
</protein>
<dbReference type="EMBL" id="BMVP01000004">
    <property type="protein sequence ID" value="GHB55309.1"/>
    <property type="molecule type" value="Genomic_DNA"/>
</dbReference>
<evidence type="ECO:0000313" key="3">
    <source>
        <dbReference type="Proteomes" id="UP000642673"/>
    </source>
</evidence>